<proteinExistence type="predicted"/>
<accession>A0ABW2GGX5</accession>
<sequence>MPSIDEERQLAAVETLAAGFVTEQQGLDIAARHPMVTGSIARWIRETALAGDLRRAQRLANAAAALRAPGLGAVLQELLDADIPDLNNEDFVDILGDIGAADSVACILRVVERSLDRDAPAYWLTQKAISSLTDIGTEKALDHVRGMTEPMWPNVVRWHAAYALDIDEELGFDEDTMIG</sequence>
<comment type="caution">
    <text evidence="1">The sequence shown here is derived from an EMBL/GenBank/DDBJ whole genome shotgun (WGS) entry which is preliminary data.</text>
</comment>
<evidence type="ECO:0000313" key="2">
    <source>
        <dbReference type="Proteomes" id="UP001596413"/>
    </source>
</evidence>
<evidence type="ECO:0008006" key="3">
    <source>
        <dbReference type="Google" id="ProtNLM"/>
    </source>
</evidence>
<name>A0ABW2GGX5_9ACTN</name>
<gene>
    <name evidence="1" type="ORF">ACFQLX_13590</name>
</gene>
<organism evidence="1 2">
    <name type="scientific">Streptomyces polyrhachis</name>
    <dbReference type="NCBI Taxonomy" id="1282885"/>
    <lineage>
        <taxon>Bacteria</taxon>
        <taxon>Bacillati</taxon>
        <taxon>Actinomycetota</taxon>
        <taxon>Actinomycetes</taxon>
        <taxon>Kitasatosporales</taxon>
        <taxon>Streptomycetaceae</taxon>
        <taxon>Streptomyces</taxon>
    </lineage>
</organism>
<dbReference type="RefSeq" id="WP_386414757.1">
    <property type="nucleotide sequence ID" value="NZ_JBHSZO010000019.1"/>
</dbReference>
<protein>
    <recommendedName>
        <fullName evidence="3">HEAT repeat domain-containing protein</fullName>
    </recommendedName>
</protein>
<dbReference type="Proteomes" id="UP001596413">
    <property type="component" value="Unassembled WGS sequence"/>
</dbReference>
<evidence type="ECO:0000313" key="1">
    <source>
        <dbReference type="EMBL" id="MFC7219191.1"/>
    </source>
</evidence>
<dbReference type="EMBL" id="JBHSZO010000019">
    <property type="protein sequence ID" value="MFC7219191.1"/>
    <property type="molecule type" value="Genomic_DNA"/>
</dbReference>
<keyword evidence="2" id="KW-1185">Reference proteome</keyword>
<reference evidence="2" key="1">
    <citation type="journal article" date="2019" name="Int. J. Syst. Evol. Microbiol.">
        <title>The Global Catalogue of Microorganisms (GCM) 10K type strain sequencing project: providing services to taxonomists for standard genome sequencing and annotation.</title>
        <authorList>
            <consortium name="The Broad Institute Genomics Platform"/>
            <consortium name="The Broad Institute Genome Sequencing Center for Infectious Disease"/>
            <person name="Wu L."/>
            <person name="Ma J."/>
        </authorList>
    </citation>
    <scope>NUCLEOTIDE SEQUENCE [LARGE SCALE GENOMIC DNA]</scope>
    <source>
        <strain evidence="2">CGMCC 1.13681</strain>
    </source>
</reference>